<protein>
    <recommendedName>
        <fullName evidence="7">Major facilitator superfamily (MFS) profile domain-containing protein</fullName>
    </recommendedName>
</protein>
<gene>
    <name evidence="8" type="ORF">GCM10022383_25990</name>
</gene>
<evidence type="ECO:0000256" key="4">
    <source>
        <dbReference type="ARBA" id="ARBA00022989"/>
    </source>
</evidence>
<name>A0ABP7NH86_9MICO</name>
<evidence type="ECO:0000256" key="2">
    <source>
        <dbReference type="ARBA" id="ARBA00022448"/>
    </source>
</evidence>
<keyword evidence="3 6" id="KW-0812">Transmembrane</keyword>
<dbReference type="SUPFAM" id="SSF103473">
    <property type="entry name" value="MFS general substrate transporter"/>
    <property type="match status" value="1"/>
</dbReference>
<dbReference type="PROSITE" id="PS50850">
    <property type="entry name" value="MFS"/>
    <property type="match status" value="1"/>
</dbReference>
<keyword evidence="9" id="KW-1185">Reference proteome</keyword>
<proteinExistence type="predicted"/>
<dbReference type="PANTHER" id="PTHR42718">
    <property type="entry name" value="MAJOR FACILITATOR SUPERFAMILY MULTIDRUG TRANSPORTER MFSC"/>
    <property type="match status" value="1"/>
</dbReference>
<keyword evidence="2" id="KW-0813">Transport</keyword>
<organism evidence="8 9">
    <name type="scientific">Microbacterium soli</name>
    <dbReference type="NCBI Taxonomy" id="446075"/>
    <lineage>
        <taxon>Bacteria</taxon>
        <taxon>Bacillati</taxon>
        <taxon>Actinomycetota</taxon>
        <taxon>Actinomycetes</taxon>
        <taxon>Micrococcales</taxon>
        <taxon>Microbacteriaceae</taxon>
        <taxon>Microbacterium</taxon>
    </lineage>
</organism>
<dbReference type="InterPro" id="IPR036259">
    <property type="entry name" value="MFS_trans_sf"/>
</dbReference>
<accession>A0ABP7NH86</accession>
<dbReference type="Gene3D" id="1.20.1250.20">
    <property type="entry name" value="MFS general substrate transporter like domains"/>
    <property type="match status" value="1"/>
</dbReference>
<feature type="domain" description="Major facilitator superfamily (MFS) profile" evidence="7">
    <location>
        <begin position="11"/>
        <end position="193"/>
    </location>
</feature>
<dbReference type="EMBL" id="BAABCP010000002">
    <property type="protein sequence ID" value="GAA3946963.1"/>
    <property type="molecule type" value="Genomic_DNA"/>
</dbReference>
<evidence type="ECO:0000313" key="9">
    <source>
        <dbReference type="Proteomes" id="UP001501591"/>
    </source>
</evidence>
<dbReference type="Proteomes" id="UP001501591">
    <property type="component" value="Unassembled WGS sequence"/>
</dbReference>
<dbReference type="PANTHER" id="PTHR42718:SF9">
    <property type="entry name" value="MAJOR FACILITATOR SUPERFAMILY MULTIDRUG TRANSPORTER MFSC"/>
    <property type="match status" value="1"/>
</dbReference>
<evidence type="ECO:0000256" key="5">
    <source>
        <dbReference type="ARBA" id="ARBA00023136"/>
    </source>
</evidence>
<evidence type="ECO:0000256" key="3">
    <source>
        <dbReference type="ARBA" id="ARBA00022692"/>
    </source>
</evidence>
<reference evidence="9" key="1">
    <citation type="journal article" date="2019" name="Int. J. Syst. Evol. Microbiol.">
        <title>The Global Catalogue of Microorganisms (GCM) 10K type strain sequencing project: providing services to taxonomists for standard genome sequencing and annotation.</title>
        <authorList>
            <consortium name="The Broad Institute Genomics Platform"/>
            <consortium name="The Broad Institute Genome Sequencing Center for Infectious Disease"/>
            <person name="Wu L."/>
            <person name="Ma J."/>
        </authorList>
    </citation>
    <scope>NUCLEOTIDE SEQUENCE [LARGE SCALE GENOMIC DNA]</scope>
    <source>
        <strain evidence="9">JCM 17024</strain>
    </source>
</reference>
<dbReference type="Pfam" id="PF07690">
    <property type="entry name" value="MFS_1"/>
    <property type="match status" value="1"/>
</dbReference>
<feature type="transmembrane region" description="Helical" evidence="6">
    <location>
        <begin position="134"/>
        <end position="153"/>
    </location>
</feature>
<feature type="transmembrane region" description="Helical" evidence="6">
    <location>
        <begin position="77"/>
        <end position="96"/>
    </location>
</feature>
<dbReference type="InterPro" id="IPR020846">
    <property type="entry name" value="MFS_dom"/>
</dbReference>
<keyword evidence="5 6" id="KW-0472">Membrane</keyword>
<evidence type="ECO:0000313" key="8">
    <source>
        <dbReference type="EMBL" id="GAA3946963.1"/>
    </source>
</evidence>
<comment type="subcellular location">
    <subcellularLocation>
        <location evidence="1">Cell membrane</location>
        <topology evidence="1">Multi-pass membrane protein</topology>
    </subcellularLocation>
</comment>
<sequence length="193" mass="19736">MRVVPAPPWLITGVIALSGLAASLNQTLVIPLLPGFPRALGITGDDAGWLITVTLMIGAVSVPVMSRLADMYGKRRALLTSLILLTVGSVISAFGADFVTLLIGRGFSGFGMTLIPIGISVLRDVLPSNRLGTAVALQSATLSIGGAIGMPLAGVLNDTLGWSSVFWVTAGVTAALVIATIVFVPTTPIRTGG</sequence>
<evidence type="ECO:0000256" key="1">
    <source>
        <dbReference type="ARBA" id="ARBA00004651"/>
    </source>
</evidence>
<feature type="transmembrane region" description="Helical" evidence="6">
    <location>
        <begin position="165"/>
        <end position="184"/>
    </location>
</feature>
<comment type="caution">
    <text evidence="8">The sequence shown here is derived from an EMBL/GenBank/DDBJ whole genome shotgun (WGS) entry which is preliminary data.</text>
</comment>
<evidence type="ECO:0000256" key="6">
    <source>
        <dbReference type="SAM" id="Phobius"/>
    </source>
</evidence>
<feature type="transmembrane region" description="Helical" evidence="6">
    <location>
        <begin position="47"/>
        <end position="65"/>
    </location>
</feature>
<dbReference type="InterPro" id="IPR011701">
    <property type="entry name" value="MFS"/>
</dbReference>
<keyword evidence="4 6" id="KW-1133">Transmembrane helix</keyword>
<evidence type="ECO:0000259" key="7">
    <source>
        <dbReference type="PROSITE" id="PS50850"/>
    </source>
</evidence>